<protein>
    <submittedName>
        <fullName evidence="1">Molybdenum cofactor biosynthesis protein MoaD</fullName>
    </submittedName>
</protein>
<dbReference type="InterPro" id="IPR012675">
    <property type="entry name" value="Beta-grasp_dom_sf"/>
</dbReference>
<sequence>MSAGTVAVRLFAGAAEAYGAETASVPPGQSGAATIGDVVAALVASGGPGTADVLGRCSFLVAGVRTDDPATAVPAGAGVDVLPPFAGG</sequence>
<accession>A0A4Z1E1M0</accession>
<name>A0A4Z1E1M0_9MICO</name>
<dbReference type="Proteomes" id="UP000297318">
    <property type="component" value="Unassembled WGS sequence"/>
</dbReference>
<dbReference type="AlphaFoldDB" id="A0A4Z1E1M0"/>
<proteinExistence type="predicted"/>
<dbReference type="SUPFAM" id="SSF54285">
    <property type="entry name" value="MoaD/ThiS"/>
    <property type="match status" value="1"/>
</dbReference>
<dbReference type="EMBL" id="RHPJ01000002">
    <property type="protein sequence ID" value="TGO05270.1"/>
    <property type="molecule type" value="Genomic_DNA"/>
</dbReference>
<keyword evidence="2" id="KW-1185">Reference proteome</keyword>
<dbReference type="RefSeq" id="WP_233251513.1">
    <property type="nucleotide sequence ID" value="NZ_RHPJ01000002.1"/>
</dbReference>
<organism evidence="1 2">
    <name type="scientific">Serinibacter arcticus</name>
    <dbReference type="NCBI Taxonomy" id="1655435"/>
    <lineage>
        <taxon>Bacteria</taxon>
        <taxon>Bacillati</taxon>
        <taxon>Actinomycetota</taxon>
        <taxon>Actinomycetes</taxon>
        <taxon>Micrococcales</taxon>
        <taxon>Beutenbergiaceae</taxon>
        <taxon>Serinibacter</taxon>
    </lineage>
</organism>
<comment type="caution">
    <text evidence="1">The sequence shown here is derived from an EMBL/GenBank/DDBJ whole genome shotgun (WGS) entry which is preliminary data.</text>
</comment>
<reference evidence="1 2" key="1">
    <citation type="submission" date="2018-11" db="EMBL/GenBank/DDBJ databases">
        <title>Complete genome sequencing of the Actinobacteria Serinibacter sp. K3-2.</title>
        <authorList>
            <person name="Rakitin A.L."/>
            <person name="Beletsky A.V."/>
            <person name="Mardanov A.V."/>
            <person name="Ravin N.V."/>
            <person name="Gromova A.S."/>
            <person name="Filippova S.N."/>
            <person name="Gal'Chenko V.F."/>
        </authorList>
    </citation>
    <scope>NUCLEOTIDE SEQUENCE [LARGE SCALE GENOMIC DNA]</scope>
    <source>
        <strain evidence="1 2">K3-2</strain>
    </source>
</reference>
<gene>
    <name evidence="1" type="ORF">SERN_1274</name>
</gene>
<evidence type="ECO:0000313" key="2">
    <source>
        <dbReference type="Proteomes" id="UP000297318"/>
    </source>
</evidence>
<evidence type="ECO:0000313" key="1">
    <source>
        <dbReference type="EMBL" id="TGO05270.1"/>
    </source>
</evidence>
<dbReference type="InterPro" id="IPR016155">
    <property type="entry name" value="Mopterin_synth/thiamin_S_b"/>
</dbReference>
<dbReference type="Gene3D" id="3.10.20.30">
    <property type="match status" value="1"/>
</dbReference>